<dbReference type="GO" id="GO:0032878">
    <property type="term" value="P:regulation of establishment or maintenance of cell polarity"/>
    <property type="evidence" value="ECO:0007669"/>
    <property type="project" value="TreeGrafter"/>
</dbReference>
<dbReference type="PANTHER" id="PTHR10241:SF29">
    <property type="entry name" value="LETHAL(2) GIANT LARVAE PROTEIN"/>
    <property type="match status" value="1"/>
</dbReference>
<organism evidence="1">
    <name type="scientific">Heligmosomoides polygyrus</name>
    <name type="common">Parasitic roundworm</name>
    <dbReference type="NCBI Taxonomy" id="6339"/>
    <lineage>
        <taxon>Eukaryota</taxon>
        <taxon>Metazoa</taxon>
        <taxon>Ecdysozoa</taxon>
        <taxon>Nematoda</taxon>
        <taxon>Chromadorea</taxon>
        <taxon>Rhabditida</taxon>
        <taxon>Rhabditina</taxon>
        <taxon>Rhabditomorpha</taxon>
        <taxon>Strongyloidea</taxon>
        <taxon>Heligmosomidae</taxon>
        <taxon>Heligmosomoides</taxon>
    </lineage>
</organism>
<evidence type="ECO:0000313" key="1">
    <source>
        <dbReference type="EMBL" id="VDP23936.1"/>
    </source>
</evidence>
<evidence type="ECO:0000313" key="3">
    <source>
        <dbReference type="WBParaSite" id="HPBE_0002122501-mRNA-1"/>
    </source>
</evidence>
<proteinExistence type="predicted"/>
<dbReference type="GO" id="GO:0006893">
    <property type="term" value="P:Golgi to plasma membrane transport"/>
    <property type="evidence" value="ECO:0007669"/>
    <property type="project" value="TreeGrafter"/>
</dbReference>
<accession>A0A3P8FYR8</accession>
<name>A0A3P8FYR8_HELPZ</name>
<gene>
    <name evidence="1" type="ORF">HPBE_LOCUS21224</name>
</gene>
<dbReference type="GO" id="GO:0030864">
    <property type="term" value="C:cortical actin cytoskeleton"/>
    <property type="evidence" value="ECO:0007669"/>
    <property type="project" value="TreeGrafter"/>
</dbReference>
<dbReference type="Proteomes" id="UP000050761">
    <property type="component" value="Unassembled WGS sequence"/>
</dbReference>
<dbReference type="AlphaFoldDB" id="A0A3P8FYR8"/>
<evidence type="ECO:0000313" key="2">
    <source>
        <dbReference type="Proteomes" id="UP000050761"/>
    </source>
</evidence>
<reference evidence="1 2" key="1">
    <citation type="submission" date="2018-11" db="EMBL/GenBank/DDBJ databases">
        <authorList>
            <consortium name="Pathogen Informatics"/>
        </authorList>
    </citation>
    <scope>NUCLEOTIDE SEQUENCE [LARGE SCALE GENOMIC DNA]</scope>
</reference>
<dbReference type="SUPFAM" id="SSF50978">
    <property type="entry name" value="WD40 repeat-like"/>
    <property type="match status" value="1"/>
</dbReference>
<keyword evidence="2" id="KW-1185">Reference proteome</keyword>
<dbReference type="GO" id="GO:0005096">
    <property type="term" value="F:GTPase activator activity"/>
    <property type="evidence" value="ECO:0007669"/>
    <property type="project" value="TreeGrafter"/>
</dbReference>
<reference evidence="3" key="2">
    <citation type="submission" date="2019-09" db="UniProtKB">
        <authorList>
            <consortium name="WormBaseParasite"/>
        </authorList>
    </citation>
    <scope>IDENTIFICATION</scope>
</reference>
<dbReference type="GO" id="GO:0051294">
    <property type="term" value="P:establishment of spindle orientation"/>
    <property type="evidence" value="ECO:0007669"/>
    <property type="project" value="TreeGrafter"/>
</dbReference>
<dbReference type="WBParaSite" id="HPBE_0002122501-mRNA-1">
    <property type="protein sequence ID" value="HPBE_0002122501-mRNA-1"/>
    <property type="gene ID" value="HPBE_0002122501"/>
</dbReference>
<protein>
    <submittedName>
        <fullName evidence="3">Nucleoporin_N domain-containing protein</fullName>
    </submittedName>
</protein>
<dbReference type="GO" id="GO:0045159">
    <property type="term" value="F:myosin II binding"/>
    <property type="evidence" value="ECO:0007669"/>
    <property type="project" value="TreeGrafter"/>
</dbReference>
<dbReference type="PANTHER" id="PTHR10241">
    <property type="entry name" value="LETHAL 2 GIANT LARVAE PROTEIN"/>
    <property type="match status" value="1"/>
</dbReference>
<dbReference type="EMBL" id="UZAH01032803">
    <property type="protein sequence ID" value="VDP23936.1"/>
    <property type="molecule type" value="Genomic_DNA"/>
</dbReference>
<dbReference type="GO" id="GO:0030866">
    <property type="term" value="P:cortical actin cytoskeleton organization"/>
    <property type="evidence" value="ECO:0007669"/>
    <property type="project" value="TreeGrafter"/>
</dbReference>
<dbReference type="GO" id="GO:0019905">
    <property type="term" value="F:syntaxin binding"/>
    <property type="evidence" value="ECO:0007669"/>
    <property type="project" value="TreeGrafter"/>
</dbReference>
<dbReference type="InterPro" id="IPR036322">
    <property type="entry name" value="WD40_repeat_dom_sf"/>
</dbReference>
<dbReference type="OrthoDB" id="19944at2759"/>
<sequence length="379" mass="41880">MVNEEDPGFISRDDILEKFGAFIDRKCSRKMLRFLLQKSSPEVHEDVVADYIDFRKTVRHGFPSRVSCFAYDSVLNILAIGNHSGDVNIYGGNGFIWSAEIPGKKGSGKSAAHMYFACGLGILIVLCQDSTFVRFSIEGAEIAARSVLHETRLKKITSCCMLQRINVKEAVLLIGTVSGNVFALDINSLELSEYIVFEDSLLQRIPDDVKQDKYPVDLLSTCPTNPRLTVMVFNHRLIVSYDSSTNELLGTSLFDVHCKNITWTRDGCRIILALHDGSYASCDPTNLMCCERPAQVFGPFPCIPTKKAYYAETSRPRLYFDAERRDATYSGRIDWATRSIDLATLHAVASLGVGSINGASATLLSATSTTLLSGLLRTA</sequence>
<dbReference type="GO" id="GO:0005886">
    <property type="term" value="C:plasma membrane"/>
    <property type="evidence" value="ECO:0007669"/>
    <property type="project" value="TreeGrafter"/>
</dbReference>
<dbReference type="GO" id="GO:0008593">
    <property type="term" value="P:regulation of Notch signaling pathway"/>
    <property type="evidence" value="ECO:0007669"/>
    <property type="project" value="TreeGrafter"/>
</dbReference>